<protein>
    <recommendedName>
        <fullName evidence="2">Protein SCAR</fullName>
    </recommendedName>
    <alternativeName>
        <fullName evidence="2">Protein WAVE</fullName>
    </alternativeName>
</protein>
<dbReference type="GO" id="GO:0034237">
    <property type="term" value="F:protein kinase A regulatory subunit binding"/>
    <property type="evidence" value="ECO:0007669"/>
    <property type="project" value="TreeGrafter"/>
</dbReference>
<accession>A0A0D9X380</accession>
<reference evidence="5" key="2">
    <citation type="submission" date="2013-12" db="EMBL/GenBank/DDBJ databases">
        <authorList>
            <person name="Yu Y."/>
            <person name="Lee S."/>
            <person name="de Baynast K."/>
            <person name="Wissotski M."/>
            <person name="Liu L."/>
            <person name="Talag J."/>
            <person name="Goicoechea J."/>
            <person name="Angelova A."/>
            <person name="Jetty R."/>
            <person name="Kudrna D."/>
            <person name="Golser W."/>
            <person name="Rivera L."/>
            <person name="Zhang J."/>
            <person name="Wing R."/>
        </authorList>
    </citation>
    <scope>NUCLEOTIDE SEQUENCE</scope>
</reference>
<sequence length="724" mass="80840">MGSRELYSGGGGNEQLPEAAIVEEVVDGFVGILRQLGDLAQYASSYILLTKRVHWRANVLLKQWLVAGGKNSNSNMPSFIFESIERCRGPPKLFLLDKFDADGEGACLRRYTNPSFFRSDSACSTNPIHQSIQSAKTSPKANGNTRPQIHKFQNEVSSELKISSNHSPESTIKVTEDITVSTCASTDSIGEERNSDLERTSSFEEWLSPNAHNLQHDQIAEEISHYTCNNGFVSHVTTNDTIGATDNANCKEDSNTYKKAVSKRSKYKGGMEFIASRVSSFPRKLFTRKQDPQPLTVADSFRNMTTKILELKCNSTLINDFGEFGSKSREDRHDGKRLEISHPVNLASPSLQEELIPPGESDKPSSPEDMPALAEVVSDEKNTKYTQNQFDDLCEASYDTLLDEELHQSIAHQEQNDSSISKLCSTTNINTQEDCGDPTLGKACSEGPRKDMVPPLPPMQWLSSIKVHPGSRVATPKLKKLRPQSPAVNHEAVSNYVHPVKEQRETGIIQARSHFSILSSDAEIVQTSASDVKSLADISNSDGIPEKDSEEIHHQEKEVVQPSDCKIPKTMEVCEPTEHSDEARPELAEIKLDPYEAAQSHRDEIHQTCNGDSDCNKKPSESFRQSLSNEKKDSATHRNGPRADNSLDHPTDEEHNTSVHPESVFFSAVQQLTKMNPPPVPRPKYSLLQLQEDIYVKYKTYLMFAGKNDSRFDIPFKKAFRRDK</sequence>
<feature type="compositionally biased region" description="Basic and acidic residues" evidence="3">
    <location>
        <begin position="544"/>
        <end position="559"/>
    </location>
</feature>
<evidence type="ECO:0000313" key="4">
    <source>
        <dbReference type="EnsemblPlants" id="LPERR07G23980.1"/>
    </source>
</evidence>
<dbReference type="GO" id="GO:0030036">
    <property type="term" value="P:actin cytoskeleton organization"/>
    <property type="evidence" value="ECO:0007669"/>
    <property type="project" value="UniProtKB-UniRule"/>
</dbReference>
<keyword evidence="5" id="KW-1185">Reference proteome</keyword>
<dbReference type="Gene3D" id="6.10.280.150">
    <property type="match status" value="1"/>
</dbReference>
<comment type="similarity">
    <text evidence="1 2">Belongs to the SCAR/WAVE family.</text>
</comment>
<dbReference type="InterPro" id="IPR028288">
    <property type="entry name" value="SCAR/WAVE_fam"/>
</dbReference>
<keyword evidence="2" id="KW-0009">Actin-binding</keyword>
<name>A0A0D9X380_9ORYZ</name>
<feature type="compositionally biased region" description="Basic and acidic residues" evidence="3">
    <location>
        <begin position="326"/>
        <end position="340"/>
    </location>
</feature>
<evidence type="ECO:0000256" key="3">
    <source>
        <dbReference type="SAM" id="MobiDB-lite"/>
    </source>
</evidence>
<feature type="region of interest" description="Disordered" evidence="3">
    <location>
        <begin position="597"/>
        <end position="658"/>
    </location>
</feature>
<comment type="subcellular location">
    <subcellularLocation>
        <location evidence="2">Cytoplasm</location>
        <location evidence="2">Cytoskeleton</location>
    </subcellularLocation>
</comment>
<feature type="region of interest" description="Disordered" evidence="3">
    <location>
        <begin position="324"/>
        <end position="371"/>
    </location>
</feature>
<dbReference type="PANTHER" id="PTHR12902:SF1">
    <property type="entry name" value="WISKOTT-ALDRICH SYNDROME PROTEIN FAMILY MEMBER"/>
    <property type="match status" value="1"/>
</dbReference>
<proteinExistence type="inferred from homology"/>
<dbReference type="EnsemblPlants" id="LPERR07G23980.1">
    <property type="protein sequence ID" value="LPERR07G23980.1"/>
    <property type="gene ID" value="LPERR07G23980"/>
</dbReference>
<evidence type="ECO:0000313" key="5">
    <source>
        <dbReference type="Proteomes" id="UP000032180"/>
    </source>
</evidence>
<evidence type="ECO:0000256" key="1">
    <source>
        <dbReference type="ARBA" id="ARBA00006993"/>
    </source>
</evidence>
<dbReference type="GO" id="GO:0071933">
    <property type="term" value="F:Arp2/3 complex binding"/>
    <property type="evidence" value="ECO:0007669"/>
    <property type="project" value="TreeGrafter"/>
</dbReference>
<reference evidence="4 5" key="1">
    <citation type="submission" date="2012-08" db="EMBL/GenBank/DDBJ databases">
        <title>Oryza genome evolution.</title>
        <authorList>
            <person name="Wing R.A."/>
        </authorList>
    </citation>
    <scope>NUCLEOTIDE SEQUENCE</scope>
</reference>
<dbReference type="STRING" id="77586.A0A0D9X380"/>
<evidence type="ECO:0000256" key="2">
    <source>
        <dbReference type="RuleBase" id="RU367034"/>
    </source>
</evidence>
<feature type="compositionally biased region" description="Basic and acidic residues" evidence="3">
    <location>
        <begin position="645"/>
        <end position="657"/>
    </location>
</feature>
<dbReference type="eggNOG" id="ENOG502QTI6">
    <property type="taxonomic scope" value="Eukaryota"/>
</dbReference>
<reference evidence="4" key="3">
    <citation type="submission" date="2015-04" db="UniProtKB">
        <authorList>
            <consortium name="EnsemblPlants"/>
        </authorList>
    </citation>
    <scope>IDENTIFICATION</scope>
</reference>
<organism evidence="4 5">
    <name type="scientific">Leersia perrieri</name>
    <dbReference type="NCBI Taxonomy" id="77586"/>
    <lineage>
        <taxon>Eukaryota</taxon>
        <taxon>Viridiplantae</taxon>
        <taxon>Streptophyta</taxon>
        <taxon>Embryophyta</taxon>
        <taxon>Tracheophyta</taxon>
        <taxon>Spermatophyta</taxon>
        <taxon>Magnoliopsida</taxon>
        <taxon>Liliopsida</taxon>
        <taxon>Poales</taxon>
        <taxon>Poaceae</taxon>
        <taxon>BOP clade</taxon>
        <taxon>Oryzoideae</taxon>
        <taxon>Oryzeae</taxon>
        <taxon>Oryzinae</taxon>
        <taxon>Leersia</taxon>
    </lineage>
</organism>
<comment type="function">
    <text evidence="2">Involved in regulation of actin and microtubule organization. Part of a WAVE complex that activates the Arp2/3 complex.</text>
</comment>
<dbReference type="GO" id="GO:2000601">
    <property type="term" value="P:positive regulation of Arp2/3 complex-mediated actin nucleation"/>
    <property type="evidence" value="ECO:0007669"/>
    <property type="project" value="TreeGrafter"/>
</dbReference>
<keyword evidence="2" id="KW-0963">Cytoplasm</keyword>
<dbReference type="HOGENOM" id="CLU_016713_0_0_1"/>
<dbReference type="GO" id="GO:0003779">
    <property type="term" value="F:actin binding"/>
    <property type="evidence" value="ECO:0007669"/>
    <property type="project" value="UniProtKB-UniRule"/>
</dbReference>
<keyword evidence="2" id="KW-0206">Cytoskeleton</keyword>
<dbReference type="PANTHER" id="PTHR12902">
    <property type="entry name" value="WASP-1"/>
    <property type="match status" value="1"/>
</dbReference>
<feature type="compositionally biased region" description="Basic and acidic residues" evidence="3">
    <location>
        <begin position="597"/>
        <end position="606"/>
    </location>
</feature>
<dbReference type="AlphaFoldDB" id="A0A0D9X380"/>
<dbReference type="Proteomes" id="UP000032180">
    <property type="component" value="Chromosome 7"/>
</dbReference>
<dbReference type="GO" id="GO:0005856">
    <property type="term" value="C:cytoskeleton"/>
    <property type="evidence" value="ECO:0007669"/>
    <property type="project" value="UniProtKB-SubCell"/>
</dbReference>
<feature type="region of interest" description="Disordered" evidence="3">
    <location>
        <begin position="537"/>
        <end position="568"/>
    </location>
</feature>
<dbReference type="Gramene" id="LPERR07G23980.1">
    <property type="protein sequence ID" value="LPERR07G23980.1"/>
    <property type="gene ID" value="LPERR07G23980"/>
</dbReference>